<comment type="caution">
    <text evidence="3">The sequence shown here is derived from an EMBL/GenBank/DDBJ whole genome shotgun (WGS) entry which is preliminary data.</text>
</comment>
<name>A0ABD3XH71_SINWO</name>
<sequence length="229" mass="25622">MARISIFIVLVGVLMDITAGLLLQEEMEFRIVDDEEKTALRGDGVIGDFDMDWNKALLEAILRGDISLEELLGQGIIQNLQTKIVDGPLTDSRWSKCLVVNTSILGYKIDFQACLTLEWLSVNMGIRITIQVGSFKYVKEISLSNPPALCYGVPYISALQVCIQFFDINIGNKSGCVRLTISVFSWDIGCFKVVHMGKEERLVQHPHPGHLMDKSETVKKPSSVKIFQE</sequence>
<keyword evidence="4" id="KW-1185">Reference proteome</keyword>
<feature type="chain" id="PRO_5044781759" description="DUF4773 domain-containing protein" evidence="1">
    <location>
        <begin position="21"/>
        <end position="229"/>
    </location>
</feature>
<dbReference type="Pfam" id="PF15998">
    <property type="entry name" value="DUF4773"/>
    <property type="match status" value="1"/>
</dbReference>
<keyword evidence="1" id="KW-0732">Signal</keyword>
<reference evidence="3 4" key="1">
    <citation type="submission" date="2024-11" db="EMBL/GenBank/DDBJ databases">
        <title>Chromosome-level genome assembly of the freshwater bivalve Anodonta woodiana.</title>
        <authorList>
            <person name="Chen X."/>
        </authorList>
    </citation>
    <scope>NUCLEOTIDE SEQUENCE [LARGE SCALE GENOMIC DNA]</scope>
    <source>
        <strain evidence="3">MN2024</strain>
        <tissue evidence="3">Gills</tissue>
    </source>
</reference>
<dbReference type="AlphaFoldDB" id="A0ABD3XH71"/>
<dbReference type="Proteomes" id="UP001634394">
    <property type="component" value="Unassembled WGS sequence"/>
</dbReference>
<accession>A0ABD3XH71</accession>
<evidence type="ECO:0000259" key="2">
    <source>
        <dbReference type="Pfam" id="PF15998"/>
    </source>
</evidence>
<dbReference type="InterPro" id="IPR031941">
    <property type="entry name" value="DUF4773"/>
</dbReference>
<protein>
    <recommendedName>
        <fullName evidence="2">DUF4773 domain-containing protein</fullName>
    </recommendedName>
</protein>
<dbReference type="EMBL" id="JBJQND010000002">
    <property type="protein sequence ID" value="KAL3884362.1"/>
    <property type="molecule type" value="Genomic_DNA"/>
</dbReference>
<feature type="signal peptide" evidence="1">
    <location>
        <begin position="1"/>
        <end position="20"/>
    </location>
</feature>
<proteinExistence type="predicted"/>
<gene>
    <name evidence="3" type="ORF">ACJMK2_024508</name>
</gene>
<evidence type="ECO:0000313" key="3">
    <source>
        <dbReference type="EMBL" id="KAL3884362.1"/>
    </source>
</evidence>
<evidence type="ECO:0000313" key="4">
    <source>
        <dbReference type="Proteomes" id="UP001634394"/>
    </source>
</evidence>
<evidence type="ECO:0000256" key="1">
    <source>
        <dbReference type="SAM" id="SignalP"/>
    </source>
</evidence>
<feature type="domain" description="DUF4773" evidence="2">
    <location>
        <begin position="104"/>
        <end position="196"/>
    </location>
</feature>
<organism evidence="3 4">
    <name type="scientific">Sinanodonta woodiana</name>
    <name type="common">Chinese pond mussel</name>
    <name type="synonym">Anodonta woodiana</name>
    <dbReference type="NCBI Taxonomy" id="1069815"/>
    <lineage>
        <taxon>Eukaryota</taxon>
        <taxon>Metazoa</taxon>
        <taxon>Spiralia</taxon>
        <taxon>Lophotrochozoa</taxon>
        <taxon>Mollusca</taxon>
        <taxon>Bivalvia</taxon>
        <taxon>Autobranchia</taxon>
        <taxon>Heteroconchia</taxon>
        <taxon>Palaeoheterodonta</taxon>
        <taxon>Unionida</taxon>
        <taxon>Unionoidea</taxon>
        <taxon>Unionidae</taxon>
        <taxon>Unioninae</taxon>
        <taxon>Sinanodonta</taxon>
    </lineage>
</organism>